<dbReference type="InterPro" id="IPR052924">
    <property type="entry name" value="OsmC/Ohr_hydroprdx_reductase"/>
</dbReference>
<organism evidence="1 2">
    <name type="scientific">Anaerofustis stercorihominis</name>
    <dbReference type="NCBI Taxonomy" id="214853"/>
    <lineage>
        <taxon>Bacteria</taxon>
        <taxon>Bacillati</taxon>
        <taxon>Bacillota</taxon>
        <taxon>Clostridia</taxon>
        <taxon>Eubacteriales</taxon>
        <taxon>Eubacteriaceae</taxon>
        <taxon>Anaerofustis</taxon>
    </lineage>
</organism>
<accession>A0A3E3E107</accession>
<protein>
    <submittedName>
        <fullName evidence="1">OsmC family peroxiredoxin</fullName>
    </submittedName>
</protein>
<dbReference type="InterPro" id="IPR036102">
    <property type="entry name" value="OsmC/Ohrsf"/>
</dbReference>
<dbReference type="PANTHER" id="PTHR35368">
    <property type="entry name" value="HYDROPEROXIDE REDUCTASE"/>
    <property type="match status" value="1"/>
</dbReference>
<dbReference type="AlphaFoldDB" id="A0A3E3E107"/>
<dbReference type="InterPro" id="IPR003718">
    <property type="entry name" value="OsmC/Ohr_fam"/>
</dbReference>
<evidence type="ECO:0000313" key="1">
    <source>
        <dbReference type="EMBL" id="RGD75234.1"/>
    </source>
</evidence>
<comment type="caution">
    <text evidence="1">The sequence shown here is derived from an EMBL/GenBank/DDBJ whole genome shotgun (WGS) entry which is preliminary data.</text>
</comment>
<dbReference type="EMBL" id="QUSM01000002">
    <property type="protein sequence ID" value="RGD75234.1"/>
    <property type="molecule type" value="Genomic_DNA"/>
</dbReference>
<dbReference type="Proteomes" id="UP000261212">
    <property type="component" value="Unassembled WGS sequence"/>
</dbReference>
<evidence type="ECO:0000313" key="2">
    <source>
        <dbReference type="Proteomes" id="UP000261212"/>
    </source>
</evidence>
<name>A0A3E3E107_9FIRM</name>
<dbReference type="SUPFAM" id="SSF82784">
    <property type="entry name" value="OsmC-like"/>
    <property type="match status" value="1"/>
</dbReference>
<dbReference type="Pfam" id="PF02566">
    <property type="entry name" value="OsmC"/>
    <property type="match status" value="1"/>
</dbReference>
<dbReference type="InterPro" id="IPR015946">
    <property type="entry name" value="KH_dom-like_a/b"/>
</dbReference>
<dbReference type="RefSeq" id="WP_117531402.1">
    <property type="nucleotide sequence ID" value="NZ_QUSM01000002.1"/>
</dbReference>
<gene>
    <name evidence="1" type="ORF">DW687_02605</name>
</gene>
<dbReference type="Gene3D" id="3.30.300.20">
    <property type="match status" value="1"/>
</dbReference>
<dbReference type="PANTHER" id="PTHR35368:SF1">
    <property type="entry name" value="HYDROPEROXIDE REDUCTASE"/>
    <property type="match status" value="1"/>
</dbReference>
<reference evidence="1 2" key="1">
    <citation type="submission" date="2018-08" db="EMBL/GenBank/DDBJ databases">
        <title>A genome reference for cultivated species of the human gut microbiota.</title>
        <authorList>
            <person name="Zou Y."/>
            <person name="Xue W."/>
            <person name="Luo G."/>
        </authorList>
    </citation>
    <scope>NUCLEOTIDE SEQUENCE [LARGE SCALE GENOMIC DNA]</scope>
    <source>
        <strain evidence="1 2">AM25-6</strain>
    </source>
</reference>
<sequence length="144" mass="15917">MAVLKYSIKAENEGYSKTRVKARNFEFIIDEPHNAGGEDAGPTPVEYLIGALAGCLGVVCNKVAKEIDIKINSLNINIEGELDTDRFSGKDTDKRSGYREIRVNIIADVDADSAKKYQWIKAVKERCPVSDNISNQTPVKIKLS</sequence>
<proteinExistence type="predicted"/>